<dbReference type="Pfam" id="PF06725">
    <property type="entry name" value="3D"/>
    <property type="match status" value="1"/>
</dbReference>
<evidence type="ECO:0000256" key="3">
    <source>
        <dbReference type="SAM" id="MobiDB-lite"/>
    </source>
</evidence>
<dbReference type="InterPro" id="IPR057309">
    <property type="entry name" value="PcsB_CC"/>
</dbReference>
<dbReference type="Pfam" id="PF24568">
    <property type="entry name" value="CC_PcsB"/>
    <property type="match status" value="1"/>
</dbReference>
<dbReference type="SUPFAM" id="SSF50685">
    <property type="entry name" value="Barwin-like endoglucanases"/>
    <property type="match status" value="1"/>
</dbReference>
<evidence type="ECO:0000259" key="4">
    <source>
        <dbReference type="Pfam" id="PF06725"/>
    </source>
</evidence>
<keyword evidence="1" id="KW-0732">Signal</keyword>
<protein>
    <recommendedName>
        <fullName evidence="8">3D domain-containing protein</fullName>
    </recommendedName>
</protein>
<name>A0ABR8PNR5_9CLOT</name>
<organism evidence="6 7">
    <name type="scientific">Clostridium cibarium</name>
    <dbReference type="NCBI Taxonomy" id="2762247"/>
    <lineage>
        <taxon>Bacteria</taxon>
        <taxon>Bacillati</taxon>
        <taxon>Bacillota</taxon>
        <taxon>Clostridia</taxon>
        <taxon>Eubacteriales</taxon>
        <taxon>Clostridiaceae</taxon>
        <taxon>Clostridium</taxon>
    </lineage>
</organism>
<keyword evidence="7" id="KW-1185">Reference proteome</keyword>
<evidence type="ECO:0000259" key="5">
    <source>
        <dbReference type="Pfam" id="PF24568"/>
    </source>
</evidence>
<feature type="domain" description="Peptidoglycan hydrolase PcsB coiled-coil" evidence="5">
    <location>
        <begin position="9"/>
        <end position="48"/>
    </location>
</feature>
<dbReference type="PANTHER" id="PTHR39160:SF4">
    <property type="entry name" value="RESUSCITATION-PROMOTING FACTOR RPFB"/>
    <property type="match status" value="1"/>
</dbReference>
<proteinExistence type="predicted"/>
<feature type="coiled-coil region" evidence="2">
    <location>
        <begin position="43"/>
        <end position="112"/>
    </location>
</feature>
<dbReference type="Proteomes" id="UP000627781">
    <property type="component" value="Unassembled WGS sequence"/>
</dbReference>
<dbReference type="InterPro" id="IPR051933">
    <property type="entry name" value="Resuscitation_pf_RpfB"/>
</dbReference>
<dbReference type="Gene3D" id="2.40.40.10">
    <property type="entry name" value="RlpA-like domain"/>
    <property type="match status" value="1"/>
</dbReference>
<keyword evidence="2" id="KW-0175">Coiled coil</keyword>
<evidence type="ECO:0000313" key="6">
    <source>
        <dbReference type="EMBL" id="MBD7909813.1"/>
    </source>
</evidence>
<evidence type="ECO:0000313" key="7">
    <source>
        <dbReference type="Proteomes" id="UP000627781"/>
    </source>
</evidence>
<dbReference type="EMBL" id="JACSRA010000001">
    <property type="protein sequence ID" value="MBD7909813.1"/>
    <property type="molecule type" value="Genomic_DNA"/>
</dbReference>
<evidence type="ECO:0000256" key="2">
    <source>
        <dbReference type="SAM" id="Coils"/>
    </source>
</evidence>
<dbReference type="CDD" id="cd22786">
    <property type="entry name" value="DPBB_YuiC-like"/>
    <property type="match status" value="1"/>
</dbReference>
<reference evidence="6 7" key="1">
    <citation type="submission" date="2020-08" db="EMBL/GenBank/DDBJ databases">
        <title>A Genomic Blueprint of the Chicken Gut Microbiome.</title>
        <authorList>
            <person name="Gilroy R."/>
            <person name="Ravi A."/>
            <person name="Getino M."/>
            <person name="Pursley I."/>
            <person name="Horton D.L."/>
            <person name="Alikhan N.-F."/>
            <person name="Baker D."/>
            <person name="Gharbi K."/>
            <person name="Hall N."/>
            <person name="Watson M."/>
            <person name="Adriaenssens E.M."/>
            <person name="Foster-Nyarko E."/>
            <person name="Jarju S."/>
            <person name="Secka A."/>
            <person name="Antonio M."/>
            <person name="Oren A."/>
            <person name="Chaudhuri R."/>
            <person name="La Ragione R.M."/>
            <person name="Hildebrand F."/>
            <person name="Pallen M.J."/>
        </authorList>
    </citation>
    <scope>NUCLEOTIDE SEQUENCE [LARGE SCALE GENOMIC DNA]</scope>
    <source>
        <strain evidence="6 7">Sa3CVN1</strain>
    </source>
</reference>
<dbReference type="InterPro" id="IPR010611">
    <property type="entry name" value="3D_dom"/>
</dbReference>
<gene>
    <name evidence="6" type="ORF">H9661_00460</name>
</gene>
<sequence length="277" mass="30426">MYKSGSYSEFNYLSFIFKSKSLTDFFNKVNSCRIIINQDKKLIEGIREKVNEQNKAMDSITKQKENLVALTEENKKKLEEVKSKEDSLSETKAKLAQEKANLKDAIRKNEAQFIAKYIEIINSDSSDYSALSYAAIFLKGFLDQVSTPSVKDEAKASIAKAEEKMKKLTPSPNSNSGFSGSPSSYRQSYTMEATAYTANTSTATGTIPVRNPNGLSTVAVDPSIIPLGSTVYVSGYGYAIAADTGGDIHGMRIDLFMNSEADCIAFGRKDVTVLLIN</sequence>
<feature type="domain" description="3D" evidence="4">
    <location>
        <begin position="216"/>
        <end position="276"/>
    </location>
</feature>
<comment type="caution">
    <text evidence="6">The sequence shown here is derived from an EMBL/GenBank/DDBJ whole genome shotgun (WGS) entry which is preliminary data.</text>
</comment>
<evidence type="ECO:0008006" key="8">
    <source>
        <dbReference type="Google" id="ProtNLM"/>
    </source>
</evidence>
<evidence type="ECO:0000256" key="1">
    <source>
        <dbReference type="ARBA" id="ARBA00022729"/>
    </source>
</evidence>
<dbReference type="InterPro" id="IPR036908">
    <property type="entry name" value="RlpA-like_sf"/>
</dbReference>
<dbReference type="PANTHER" id="PTHR39160">
    <property type="entry name" value="CELL WALL-BINDING PROTEIN YOCH"/>
    <property type="match status" value="1"/>
</dbReference>
<dbReference type="Gene3D" id="6.10.250.3150">
    <property type="match status" value="1"/>
</dbReference>
<accession>A0ABR8PNR5</accession>
<feature type="region of interest" description="Disordered" evidence="3">
    <location>
        <begin position="164"/>
        <end position="185"/>
    </location>
</feature>
<feature type="compositionally biased region" description="Low complexity" evidence="3">
    <location>
        <begin position="170"/>
        <end position="184"/>
    </location>
</feature>